<gene>
    <name evidence="2" type="ORF">XNOV1_A004402</name>
</gene>
<name>A0AAV1H9C2_XYRNO</name>
<feature type="chain" id="PRO_5043785237" description="Secreted protein" evidence="1">
    <location>
        <begin position="19"/>
        <end position="126"/>
    </location>
</feature>
<feature type="signal peptide" evidence="1">
    <location>
        <begin position="1"/>
        <end position="18"/>
    </location>
</feature>
<accession>A0AAV1H9C2</accession>
<dbReference type="AlphaFoldDB" id="A0AAV1H9C2"/>
<reference evidence="2" key="1">
    <citation type="submission" date="2023-08" db="EMBL/GenBank/DDBJ databases">
        <authorList>
            <person name="Alioto T."/>
            <person name="Alioto T."/>
            <person name="Gomez Garrido J."/>
        </authorList>
    </citation>
    <scope>NUCLEOTIDE SEQUENCE</scope>
</reference>
<dbReference type="EMBL" id="OY660883">
    <property type="protein sequence ID" value="CAJ1082165.1"/>
    <property type="molecule type" value="Genomic_DNA"/>
</dbReference>
<proteinExistence type="predicted"/>
<evidence type="ECO:0000313" key="3">
    <source>
        <dbReference type="Proteomes" id="UP001178508"/>
    </source>
</evidence>
<sequence length="126" mass="13924">MCACVCVCAFQCVCICLCMYVRTHQRSCVCVHVCLPLRVFAPTVPSHLRREVGLANQSSHACTGRGGDVKINMLTRTHELMNFFKSGRRGAETEGFPSPALNLLQPPISVSHQSTEPHCQTPLRCH</sequence>
<evidence type="ECO:0000313" key="2">
    <source>
        <dbReference type="EMBL" id="CAJ1082165.1"/>
    </source>
</evidence>
<keyword evidence="3" id="KW-1185">Reference proteome</keyword>
<organism evidence="2 3">
    <name type="scientific">Xyrichtys novacula</name>
    <name type="common">Pearly razorfish</name>
    <name type="synonym">Hemipteronotus novacula</name>
    <dbReference type="NCBI Taxonomy" id="13765"/>
    <lineage>
        <taxon>Eukaryota</taxon>
        <taxon>Metazoa</taxon>
        <taxon>Chordata</taxon>
        <taxon>Craniata</taxon>
        <taxon>Vertebrata</taxon>
        <taxon>Euteleostomi</taxon>
        <taxon>Actinopterygii</taxon>
        <taxon>Neopterygii</taxon>
        <taxon>Teleostei</taxon>
        <taxon>Neoteleostei</taxon>
        <taxon>Acanthomorphata</taxon>
        <taxon>Eupercaria</taxon>
        <taxon>Labriformes</taxon>
        <taxon>Labridae</taxon>
        <taxon>Xyrichtys</taxon>
    </lineage>
</organism>
<protein>
    <recommendedName>
        <fullName evidence="4">Secreted protein</fullName>
    </recommendedName>
</protein>
<evidence type="ECO:0008006" key="4">
    <source>
        <dbReference type="Google" id="ProtNLM"/>
    </source>
</evidence>
<evidence type="ECO:0000256" key="1">
    <source>
        <dbReference type="SAM" id="SignalP"/>
    </source>
</evidence>
<keyword evidence="1" id="KW-0732">Signal</keyword>
<dbReference type="Proteomes" id="UP001178508">
    <property type="component" value="Chromosome 20"/>
</dbReference>